<proteinExistence type="predicted"/>
<dbReference type="SUPFAM" id="SSF50630">
    <property type="entry name" value="Acid proteases"/>
    <property type="match status" value="1"/>
</dbReference>
<keyword evidence="1" id="KW-0862">Zinc</keyword>
<accession>A0A3B3H285</accession>
<dbReference type="SMART" id="SM00343">
    <property type="entry name" value="ZnF_C2HC"/>
    <property type="match status" value="2"/>
</dbReference>
<dbReference type="InParanoid" id="A0A3B3H285"/>
<dbReference type="InterPro" id="IPR021109">
    <property type="entry name" value="Peptidase_aspartic_dom_sf"/>
</dbReference>
<dbReference type="SUPFAM" id="SSF57756">
    <property type="entry name" value="Retrovirus zinc finger-like domains"/>
    <property type="match status" value="1"/>
</dbReference>
<dbReference type="GO" id="GO:0003676">
    <property type="term" value="F:nucleic acid binding"/>
    <property type="evidence" value="ECO:0007669"/>
    <property type="project" value="InterPro"/>
</dbReference>
<keyword evidence="5" id="KW-1185">Reference proteome</keyword>
<evidence type="ECO:0000256" key="2">
    <source>
        <dbReference type="SAM" id="MobiDB-lite"/>
    </source>
</evidence>
<evidence type="ECO:0000313" key="4">
    <source>
        <dbReference type="Ensembl" id="ENSORLP00000025936.1"/>
    </source>
</evidence>
<keyword evidence="1" id="KW-0479">Metal-binding</keyword>
<organism evidence="4 5">
    <name type="scientific">Oryzias latipes</name>
    <name type="common">Japanese rice fish</name>
    <name type="synonym">Japanese killifish</name>
    <dbReference type="NCBI Taxonomy" id="8090"/>
    <lineage>
        <taxon>Eukaryota</taxon>
        <taxon>Metazoa</taxon>
        <taxon>Chordata</taxon>
        <taxon>Craniata</taxon>
        <taxon>Vertebrata</taxon>
        <taxon>Euteleostomi</taxon>
        <taxon>Actinopterygii</taxon>
        <taxon>Neopterygii</taxon>
        <taxon>Teleostei</taxon>
        <taxon>Neoteleostei</taxon>
        <taxon>Acanthomorphata</taxon>
        <taxon>Ovalentaria</taxon>
        <taxon>Atherinomorphae</taxon>
        <taxon>Beloniformes</taxon>
        <taxon>Adrianichthyidae</taxon>
        <taxon>Oryziinae</taxon>
        <taxon>Oryzias</taxon>
    </lineage>
</organism>
<reference evidence="4" key="3">
    <citation type="submission" date="2025-09" db="UniProtKB">
        <authorList>
            <consortium name="Ensembl"/>
        </authorList>
    </citation>
    <scope>IDENTIFICATION</scope>
    <source>
        <strain evidence="4">Hd-rR</strain>
    </source>
</reference>
<dbReference type="Proteomes" id="UP000001038">
    <property type="component" value="Chromosome 20"/>
</dbReference>
<feature type="domain" description="CCHC-type" evidence="3">
    <location>
        <begin position="202"/>
        <end position="216"/>
    </location>
</feature>
<dbReference type="Ensembl" id="ENSORLT00000046628.1">
    <property type="protein sequence ID" value="ENSORLP00000025936.1"/>
    <property type="gene ID" value="ENSORLG00000029622.1"/>
</dbReference>
<dbReference type="PROSITE" id="PS50158">
    <property type="entry name" value="ZF_CCHC"/>
    <property type="match status" value="2"/>
</dbReference>
<feature type="compositionally biased region" description="Basic and acidic residues" evidence="2">
    <location>
        <begin position="264"/>
        <end position="276"/>
    </location>
</feature>
<dbReference type="PANTHER" id="PTHR37984">
    <property type="entry name" value="PROTEIN CBG26694"/>
    <property type="match status" value="1"/>
</dbReference>
<dbReference type="GO" id="GO:0008270">
    <property type="term" value="F:zinc ion binding"/>
    <property type="evidence" value="ECO:0007669"/>
    <property type="project" value="UniProtKB-KW"/>
</dbReference>
<feature type="compositionally biased region" description="Basic residues" evidence="2">
    <location>
        <begin position="247"/>
        <end position="263"/>
    </location>
</feature>
<reference evidence="4 5" key="1">
    <citation type="journal article" date="2007" name="Nature">
        <title>The medaka draft genome and insights into vertebrate genome evolution.</title>
        <authorList>
            <person name="Kasahara M."/>
            <person name="Naruse K."/>
            <person name="Sasaki S."/>
            <person name="Nakatani Y."/>
            <person name="Qu W."/>
            <person name="Ahsan B."/>
            <person name="Yamada T."/>
            <person name="Nagayasu Y."/>
            <person name="Doi K."/>
            <person name="Kasai Y."/>
            <person name="Jindo T."/>
            <person name="Kobayashi D."/>
            <person name="Shimada A."/>
            <person name="Toyoda A."/>
            <person name="Kuroki Y."/>
            <person name="Fujiyama A."/>
            <person name="Sasaki T."/>
            <person name="Shimizu A."/>
            <person name="Asakawa S."/>
            <person name="Shimizu N."/>
            <person name="Hashimoto S."/>
            <person name="Yang J."/>
            <person name="Lee Y."/>
            <person name="Matsushima K."/>
            <person name="Sugano S."/>
            <person name="Sakaizumi M."/>
            <person name="Narita T."/>
            <person name="Ohishi K."/>
            <person name="Haga S."/>
            <person name="Ohta F."/>
            <person name="Nomoto H."/>
            <person name="Nogata K."/>
            <person name="Morishita T."/>
            <person name="Endo T."/>
            <person name="Shin-I T."/>
            <person name="Takeda H."/>
            <person name="Morishita S."/>
            <person name="Kohara Y."/>
        </authorList>
    </citation>
    <scope>NUCLEOTIDE SEQUENCE [LARGE SCALE GENOMIC DNA]</scope>
    <source>
        <strain evidence="4 5">Hd-rR</strain>
    </source>
</reference>
<name>A0A3B3H285_ORYLA</name>
<dbReference type="Gene3D" id="4.10.60.10">
    <property type="entry name" value="Zinc finger, CCHC-type"/>
    <property type="match status" value="1"/>
</dbReference>
<dbReference type="AlphaFoldDB" id="A0A3B3H285"/>
<evidence type="ECO:0000259" key="3">
    <source>
        <dbReference type="PROSITE" id="PS50158"/>
    </source>
</evidence>
<dbReference type="PANTHER" id="PTHR37984:SF13">
    <property type="entry name" value="RIBONUCLEASE H"/>
    <property type="match status" value="1"/>
</dbReference>
<evidence type="ECO:0000256" key="1">
    <source>
        <dbReference type="PROSITE-ProRule" id="PRU00047"/>
    </source>
</evidence>
<dbReference type="InterPro" id="IPR001878">
    <property type="entry name" value="Znf_CCHC"/>
</dbReference>
<sequence length="367" mass="41883">MATIGTLAAFDPKSQTWDKYNTEILEQFFAANEIDNEDRQKAILISVVGAPTYSLMRNLLSPDKPKDKSFNELVLLMKNHYDPKPSEIVQRYKFDSRNRKPNETVMDYVAELRRLAQDCNYGNTLQQRLRDRLVCGINDDRIQRRLLAETDLTFEKALGIAVSHETAIKNAQDLQTGTSTKCYNISRGQQETRAFQGVRKECYRCKGTGHTAGDCKYKQEKCHACGKVGHIARACRSKVKSNPDKHEHKHHKRENKRGSHYHSHKEFDTEDEKKSEDEDQDSFALNCINSGPNLKGNVYKVGRQAGGDLGKVAPYTVKLKLDGQYVNFEIDTGCCLTVMSEARFKDTWKNTKLPSLNQAKIKMETYT</sequence>
<keyword evidence="1" id="KW-0863">Zinc-finger</keyword>
<dbReference type="InterPro" id="IPR036875">
    <property type="entry name" value="Znf_CCHC_sf"/>
</dbReference>
<dbReference type="GeneTree" id="ENSGT00940000167314"/>
<dbReference type="InterPro" id="IPR050951">
    <property type="entry name" value="Retrovirus_Pol_polyprotein"/>
</dbReference>
<feature type="region of interest" description="Disordered" evidence="2">
    <location>
        <begin position="238"/>
        <end position="277"/>
    </location>
</feature>
<reference evidence="4" key="2">
    <citation type="submission" date="2025-08" db="UniProtKB">
        <authorList>
            <consortium name="Ensembl"/>
        </authorList>
    </citation>
    <scope>IDENTIFICATION</scope>
    <source>
        <strain evidence="4">Hd-rR</strain>
    </source>
</reference>
<protein>
    <recommendedName>
        <fullName evidence="3">CCHC-type domain-containing protein</fullName>
    </recommendedName>
</protein>
<feature type="domain" description="CCHC-type" evidence="3">
    <location>
        <begin position="221"/>
        <end position="237"/>
    </location>
</feature>
<evidence type="ECO:0000313" key="5">
    <source>
        <dbReference type="Proteomes" id="UP000001038"/>
    </source>
</evidence>
<dbReference type="Pfam" id="PF00098">
    <property type="entry name" value="zf-CCHC"/>
    <property type="match status" value="1"/>
</dbReference>